<dbReference type="Proteomes" id="UP000053676">
    <property type="component" value="Unassembled WGS sequence"/>
</dbReference>
<dbReference type="STRING" id="51031.W2SXQ1"/>
<proteinExistence type="predicted"/>
<dbReference type="EMBL" id="KI660369">
    <property type="protein sequence ID" value="ETN74308.1"/>
    <property type="molecule type" value="Genomic_DNA"/>
</dbReference>
<reference evidence="2" key="1">
    <citation type="journal article" date="2014" name="Nat. Genet.">
        <title>Genome of the human hookworm Necator americanus.</title>
        <authorList>
            <person name="Tang Y.T."/>
            <person name="Gao X."/>
            <person name="Rosa B.A."/>
            <person name="Abubucker S."/>
            <person name="Hallsworth-Pepin K."/>
            <person name="Martin J."/>
            <person name="Tyagi R."/>
            <person name="Heizer E."/>
            <person name="Zhang X."/>
            <person name="Bhonagiri-Palsikar V."/>
            <person name="Minx P."/>
            <person name="Warren W.C."/>
            <person name="Wang Q."/>
            <person name="Zhan B."/>
            <person name="Hotez P.J."/>
            <person name="Sternberg P.W."/>
            <person name="Dougall A."/>
            <person name="Gaze S.T."/>
            <person name="Mulvenna J."/>
            <person name="Sotillo J."/>
            <person name="Ranganathan S."/>
            <person name="Rabelo E.M."/>
            <person name="Wilson R.K."/>
            <person name="Felgner P.L."/>
            <person name="Bethony J."/>
            <person name="Hawdon J.M."/>
            <person name="Gasser R.B."/>
            <person name="Loukas A."/>
            <person name="Mitreva M."/>
        </authorList>
    </citation>
    <scope>NUCLEOTIDE SEQUENCE [LARGE SCALE GENOMIC DNA]</scope>
</reference>
<dbReference type="KEGG" id="nai:NECAME_13052"/>
<gene>
    <name evidence="1" type="ORF">NECAME_13052</name>
</gene>
<dbReference type="AlphaFoldDB" id="W2SXQ1"/>
<keyword evidence="2" id="KW-1185">Reference proteome</keyword>
<accession>W2SXQ1</accession>
<organism evidence="1 2">
    <name type="scientific">Necator americanus</name>
    <name type="common">Human hookworm</name>
    <dbReference type="NCBI Taxonomy" id="51031"/>
    <lineage>
        <taxon>Eukaryota</taxon>
        <taxon>Metazoa</taxon>
        <taxon>Ecdysozoa</taxon>
        <taxon>Nematoda</taxon>
        <taxon>Chromadorea</taxon>
        <taxon>Rhabditida</taxon>
        <taxon>Rhabditina</taxon>
        <taxon>Rhabditomorpha</taxon>
        <taxon>Strongyloidea</taxon>
        <taxon>Ancylostomatidae</taxon>
        <taxon>Bunostominae</taxon>
        <taxon>Necator</taxon>
    </lineage>
</organism>
<evidence type="ECO:0000313" key="2">
    <source>
        <dbReference type="Proteomes" id="UP000053676"/>
    </source>
</evidence>
<protein>
    <submittedName>
        <fullName evidence="1">Uncharacterized protein</fullName>
    </submittedName>
</protein>
<sequence>MSSIKGDVQLSVLDICQKVISLNITPQDAFAKLEELRSSTILLPSLLLDVLVAIEGDTQNSENKEKAVSKFSEFVGLISDQ</sequence>
<dbReference type="OrthoDB" id="5871477at2759"/>
<evidence type="ECO:0000313" key="1">
    <source>
        <dbReference type="EMBL" id="ETN74308.1"/>
    </source>
</evidence>
<name>W2SXQ1_NECAM</name>
<feature type="non-terminal residue" evidence="1">
    <location>
        <position position="81"/>
    </location>
</feature>